<reference evidence="1 2" key="1">
    <citation type="submission" date="2013-04" db="EMBL/GenBank/DDBJ databases">
        <title>Complete genome sequence of Corynebacterium humireducens DSM 45392(T), isolated from a wastewater-fed microbial fuel cell.</title>
        <authorList>
            <person name="Ruckert C."/>
            <person name="Albersmeier A."/>
            <person name="Kalinowski J."/>
        </authorList>
    </citation>
    <scope>NUCLEOTIDE SEQUENCE [LARGE SCALE GENOMIC DNA]</scope>
    <source>
        <strain evidence="2">MFC-5</strain>
    </source>
</reference>
<protein>
    <recommendedName>
        <fullName evidence="3">DUF3046 domain-containing protein</fullName>
    </recommendedName>
</protein>
<gene>
    <name evidence="1" type="ORF">B842_07835</name>
</gene>
<dbReference type="KEGG" id="chm:B842_07835"/>
<dbReference type="AlphaFoldDB" id="A0A0B5D3S1"/>
<evidence type="ECO:0008006" key="3">
    <source>
        <dbReference type="Google" id="ProtNLM"/>
    </source>
</evidence>
<dbReference type="RefSeq" id="WP_040086040.1">
    <property type="nucleotide sequence ID" value="NZ_BCSU01000017.1"/>
</dbReference>
<accession>A0A0B5D3S1</accession>
<dbReference type="EMBL" id="CP005286">
    <property type="protein sequence ID" value="AJE33416.1"/>
    <property type="molecule type" value="Genomic_DNA"/>
</dbReference>
<dbReference type="Proteomes" id="UP000031524">
    <property type="component" value="Chromosome"/>
</dbReference>
<proteinExistence type="predicted"/>
<dbReference type="InterPro" id="IPR021408">
    <property type="entry name" value="DUF3046"/>
</dbReference>
<sequence>MRLAEFHELLADEFGRAKARHIVHSHYLAGLGGVVGDLVEDGVDLRRVWEEVCRDFDVPEERRLGRDLPGR</sequence>
<dbReference type="STRING" id="1223515.B842_07835"/>
<organism evidence="1 2">
    <name type="scientific">Corynebacterium humireducens NBRC 106098 = DSM 45392</name>
    <dbReference type="NCBI Taxonomy" id="1223515"/>
    <lineage>
        <taxon>Bacteria</taxon>
        <taxon>Bacillati</taxon>
        <taxon>Actinomycetota</taxon>
        <taxon>Actinomycetes</taxon>
        <taxon>Mycobacteriales</taxon>
        <taxon>Corynebacteriaceae</taxon>
        <taxon>Corynebacterium</taxon>
    </lineage>
</organism>
<keyword evidence="2" id="KW-1185">Reference proteome</keyword>
<evidence type="ECO:0000313" key="2">
    <source>
        <dbReference type="Proteomes" id="UP000031524"/>
    </source>
</evidence>
<dbReference type="HOGENOM" id="CLU_179041_0_0_11"/>
<evidence type="ECO:0000313" key="1">
    <source>
        <dbReference type="EMBL" id="AJE33416.1"/>
    </source>
</evidence>
<name>A0A0B5D3S1_9CORY</name>
<dbReference type="Pfam" id="PF11248">
    <property type="entry name" value="DUF3046"/>
    <property type="match status" value="1"/>
</dbReference>